<dbReference type="OrthoDB" id="6343941at2759"/>
<proteinExistence type="predicted"/>
<evidence type="ECO:0000259" key="1">
    <source>
        <dbReference type="PROSITE" id="PS50835"/>
    </source>
</evidence>
<feature type="domain" description="Ig-like" evidence="1">
    <location>
        <begin position="77"/>
        <end position="200"/>
    </location>
</feature>
<gene>
    <name evidence="2" type="ORF">ONB1V03_LOCUS13115</name>
</gene>
<dbReference type="Gene3D" id="2.60.40.10">
    <property type="entry name" value="Immunoglobulins"/>
    <property type="match status" value="1"/>
</dbReference>
<dbReference type="InterPro" id="IPR007110">
    <property type="entry name" value="Ig-like_dom"/>
</dbReference>
<name>A0A7R9QSU3_9ACAR</name>
<dbReference type="PANTHER" id="PTHR21261">
    <property type="entry name" value="BEAT PROTEIN"/>
    <property type="match status" value="1"/>
</dbReference>
<accession>A0A7R9QSU3</accession>
<dbReference type="PANTHER" id="PTHR21261:SF15">
    <property type="entry name" value="BEATEN PATH IIIA, ISOFORM D-RELATED"/>
    <property type="match status" value="1"/>
</dbReference>
<dbReference type="InterPro" id="IPR013783">
    <property type="entry name" value="Ig-like_fold"/>
</dbReference>
<sequence length="207" mass="23463">MVVSDGVMGKGDVQGKGDQSITCIRLVSLNVPARVKKGSEVQLSCLYDLGNASLYSLKWFYRNHKNPEEQEFFRYTPRGKPVKCITCIRLVSLNVPARVKKGSEVQLSCLYDLGNASLYSLKWFYRNHKNPEEQEFFRYTPRGKPVKQVFPLEGINVDFYKSEGGTVFITETNGMTSGNYKCEISVEGTFQTVFAEKLMTVDVILLQ</sequence>
<protein>
    <recommendedName>
        <fullName evidence="1">Ig-like domain-containing protein</fullName>
    </recommendedName>
</protein>
<reference evidence="2" key="1">
    <citation type="submission" date="2020-11" db="EMBL/GenBank/DDBJ databases">
        <authorList>
            <person name="Tran Van P."/>
        </authorList>
    </citation>
    <scope>NUCLEOTIDE SEQUENCE</scope>
</reference>
<dbReference type="SUPFAM" id="SSF48726">
    <property type="entry name" value="Immunoglobulin"/>
    <property type="match status" value="1"/>
</dbReference>
<evidence type="ECO:0000313" key="2">
    <source>
        <dbReference type="EMBL" id="CAD7656479.1"/>
    </source>
</evidence>
<dbReference type="InterPro" id="IPR036179">
    <property type="entry name" value="Ig-like_dom_sf"/>
</dbReference>
<keyword evidence="3" id="KW-1185">Reference proteome</keyword>
<dbReference type="EMBL" id="CAJPVJ010011198">
    <property type="protein sequence ID" value="CAG2173666.1"/>
    <property type="molecule type" value="Genomic_DNA"/>
</dbReference>
<organism evidence="2">
    <name type="scientific">Oppiella nova</name>
    <dbReference type="NCBI Taxonomy" id="334625"/>
    <lineage>
        <taxon>Eukaryota</taxon>
        <taxon>Metazoa</taxon>
        <taxon>Ecdysozoa</taxon>
        <taxon>Arthropoda</taxon>
        <taxon>Chelicerata</taxon>
        <taxon>Arachnida</taxon>
        <taxon>Acari</taxon>
        <taxon>Acariformes</taxon>
        <taxon>Sarcoptiformes</taxon>
        <taxon>Oribatida</taxon>
        <taxon>Brachypylina</taxon>
        <taxon>Oppioidea</taxon>
        <taxon>Oppiidae</taxon>
        <taxon>Oppiella</taxon>
    </lineage>
</organism>
<dbReference type="PROSITE" id="PS50835">
    <property type="entry name" value="IG_LIKE"/>
    <property type="match status" value="1"/>
</dbReference>
<evidence type="ECO:0000313" key="3">
    <source>
        <dbReference type="Proteomes" id="UP000728032"/>
    </source>
</evidence>
<dbReference type="AlphaFoldDB" id="A0A7R9QSU3"/>
<dbReference type="Proteomes" id="UP000728032">
    <property type="component" value="Unassembled WGS sequence"/>
</dbReference>
<dbReference type="EMBL" id="OC926023">
    <property type="protein sequence ID" value="CAD7656479.1"/>
    <property type="molecule type" value="Genomic_DNA"/>
</dbReference>